<dbReference type="PANTHER" id="PTHR32385">
    <property type="entry name" value="MANNOSYL PHOSPHORYLINOSITOL CERAMIDE SYNTHASE"/>
    <property type="match status" value="1"/>
</dbReference>
<evidence type="ECO:0000313" key="3">
    <source>
        <dbReference type="Proteomes" id="UP000095780"/>
    </source>
</evidence>
<dbReference type="GO" id="GO:0016020">
    <property type="term" value="C:membrane"/>
    <property type="evidence" value="ECO:0007669"/>
    <property type="project" value="GOC"/>
</dbReference>
<organism evidence="2 3">
    <name type="scientific">Lachnospira eligens</name>
    <dbReference type="NCBI Taxonomy" id="39485"/>
    <lineage>
        <taxon>Bacteria</taxon>
        <taxon>Bacillati</taxon>
        <taxon>Bacillota</taxon>
        <taxon>Clostridia</taxon>
        <taxon>Lachnospirales</taxon>
        <taxon>Lachnospiraceae</taxon>
        <taxon>Lachnospira</taxon>
    </lineage>
</organism>
<dbReference type="SUPFAM" id="SSF53448">
    <property type="entry name" value="Nucleotide-diphospho-sugar transferases"/>
    <property type="match status" value="1"/>
</dbReference>
<evidence type="ECO:0000256" key="1">
    <source>
        <dbReference type="ARBA" id="ARBA00022679"/>
    </source>
</evidence>
<dbReference type="EMBL" id="CZBV01000004">
    <property type="protein sequence ID" value="CUQ85553.1"/>
    <property type="molecule type" value="Genomic_DNA"/>
</dbReference>
<dbReference type="Pfam" id="PF04488">
    <property type="entry name" value="Gly_transf_sug"/>
    <property type="match status" value="1"/>
</dbReference>
<gene>
    <name evidence="2" type="ORF">ERS852492_01642</name>
</gene>
<dbReference type="AlphaFoldDB" id="A0A174ZDU3"/>
<proteinExistence type="predicted"/>
<reference evidence="2 3" key="1">
    <citation type="submission" date="2015-09" db="EMBL/GenBank/DDBJ databases">
        <authorList>
            <consortium name="Pathogen Informatics"/>
        </authorList>
    </citation>
    <scope>NUCLEOTIDE SEQUENCE [LARGE SCALE GENOMIC DNA]</scope>
    <source>
        <strain evidence="2 3">2789STDY5834878</strain>
    </source>
</reference>
<dbReference type="InterPro" id="IPR051706">
    <property type="entry name" value="Glycosyltransferase_domain"/>
</dbReference>
<dbReference type="Gene3D" id="3.90.550.20">
    <property type="match status" value="1"/>
</dbReference>
<dbReference type="GO" id="GO:0000030">
    <property type="term" value="F:mannosyltransferase activity"/>
    <property type="evidence" value="ECO:0007669"/>
    <property type="project" value="TreeGrafter"/>
</dbReference>
<evidence type="ECO:0000313" key="2">
    <source>
        <dbReference type="EMBL" id="CUQ85553.1"/>
    </source>
</evidence>
<dbReference type="InterPro" id="IPR007577">
    <property type="entry name" value="GlycoTrfase_DXD_sugar-bd_CS"/>
</dbReference>
<dbReference type="PANTHER" id="PTHR32385:SF15">
    <property type="entry name" value="INOSITOL PHOSPHOCERAMIDE MANNOSYLTRANSFERASE 1"/>
    <property type="match status" value="1"/>
</dbReference>
<keyword evidence="1 2" id="KW-0808">Transferase</keyword>
<keyword evidence="2" id="KW-0328">Glycosyltransferase</keyword>
<name>A0A174ZDU3_9FIRM</name>
<accession>A0A174ZDU3</accession>
<protein>
    <submittedName>
        <fullName evidence="2">Mannosyltransferase OCH1 and related enzymes</fullName>
    </submittedName>
</protein>
<sequence length="354" mass="41427">MKKEMSCLSEMCLDEFVRYISDKKIFCFGCGIQGKRMAGILYNWGIQNNLVAYIDNDEKKIGSEYICDGKAFKIVSIKEAIKCDDGNSIILITAIDYRSIYNQLSVYGYDMQRCISIDEIARNQLEISNYSDVIYESKDKLIPKKIHYAWFGKEKPNLIKKNIEHWKELCPDYEFYEWNDTNYDITKNKYMKEAYESKIWGFVTDYMRLDIIYKYGGIYLDTDIEMIKKPDELLYQKCFASFDATFVMNLGSGFGAVAGMDIIKELRDYYDTVSFVNKDGTYNKTSCNSHSYNVMKKYGVKVNDRLQNVHGMNIYPMIFQGACGHTNTIHVTNKTFWIHYGNLSWMTRELKNEQ</sequence>
<dbReference type="GO" id="GO:0051999">
    <property type="term" value="P:mannosyl-inositol phosphorylceramide biosynthetic process"/>
    <property type="evidence" value="ECO:0007669"/>
    <property type="project" value="TreeGrafter"/>
</dbReference>
<dbReference type="InterPro" id="IPR029044">
    <property type="entry name" value="Nucleotide-diphossugar_trans"/>
</dbReference>
<dbReference type="Proteomes" id="UP000095780">
    <property type="component" value="Unassembled WGS sequence"/>
</dbReference>
<dbReference type="RefSeq" id="WP_055287119.1">
    <property type="nucleotide sequence ID" value="NZ_CABIXW010000004.1"/>
</dbReference>